<dbReference type="InterPro" id="IPR032466">
    <property type="entry name" value="Metal_Hydrolase"/>
</dbReference>
<dbReference type="RefSeq" id="WP_150209209.1">
    <property type="nucleotide sequence ID" value="NZ_CP029190.1"/>
</dbReference>
<reference evidence="2 3" key="1">
    <citation type="submission" date="2018-05" db="EMBL/GenBank/DDBJ databases">
        <title>Streptomyces venezuelae.</title>
        <authorList>
            <person name="Kim W."/>
            <person name="Lee N."/>
            <person name="Cho B.-K."/>
        </authorList>
    </citation>
    <scope>NUCLEOTIDE SEQUENCE [LARGE SCALE GENOMIC DNA]</scope>
    <source>
        <strain evidence="2 3">ATCC 21782</strain>
    </source>
</reference>
<dbReference type="Gene3D" id="2.30.40.10">
    <property type="entry name" value="Urease, subunit C, domain 1"/>
    <property type="match status" value="1"/>
</dbReference>
<dbReference type="GO" id="GO:0016814">
    <property type="term" value="F:hydrolase activity, acting on carbon-nitrogen (but not peptide) bonds, in cyclic amidines"/>
    <property type="evidence" value="ECO:0007669"/>
    <property type="project" value="TreeGrafter"/>
</dbReference>
<dbReference type="InterPro" id="IPR011059">
    <property type="entry name" value="Metal-dep_hydrolase_composite"/>
</dbReference>
<name>A0A5P2D8L3_STRVZ</name>
<dbReference type="SUPFAM" id="SSF51556">
    <property type="entry name" value="Metallo-dependent hydrolases"/>
    <property type="match status" value="1"/>
</dbReference>
<evidence type="ECO:0000259" key="1">
    <source>
        <dbReference type="Pfam" id="PF07969"/>
    </source>
</evidence>
<proteinExistence type="predicted"/>
<dbReference type="Proteomes" id="UP000325211">
    <property type="component" value="Chromosome"/>
</dbReference>
<dbReference type="EMBL" id="CP029190">
    <property type="protein sequence ID" value="QES49621.1"/>
    <property type="molecule type" value="Genomic_DNA"/>
</dbReference>
<dbReference type="Pfam" id="PF07969">
    <property type="entry name" value="Amidohydro_3"/>
    <property type="match status" value="1"/>
</dbReference>
<dbReference type="OrthoDB" id="3366604at2"/>
<keyword evidence="2" id="KW-0378">Hydrolase</keyword>
<evidence type="ECO:0000313" key="3">
    <source>
        <dbReference type="Proteomes" id="UP000325211"/>
    </source>
</evidence>
<feature type="domain" description="Amidohydrolase 3" evidence="1">
    <location>
        <begin position="95"/>
        <end position="386"/>
    </location>
</feature>
<dbReference type="PANTHER" id="PTHR32027">
    <property type="entry name" value="CYTOSINE DEAMINASE"/>
    <property type="match status" value="1"/>
</dbReference>
<dbReference type="SUPFAM" id="SSF51338">
    <property type="entry name" value="Composite domain of metallo-dependent hydrolases"/>
    <property type="match status" value="1"/>
</dbReference>
<dbReference type="Gene3D" id="3.20.20.140">
    <property type="entry name" value="Metal-dependent hydrolases"/>
    <property type="match status" value="1"/>
</dbReference>
<dbReference type="PANTHER" id="PTHR32027:SF9">
    <property type="entry name" value="BLL3847 PROTEIN"/>
    <property type="match status" value="1"/>
</dbReference>
<organism evidence="2 3">
    <name type="scientific">Streptomyces venezuelae</name>
    <dbReference type="NCBI Taxonomy" id="54571"/>
    <lineage>
        <taxon>Bacteria</taxon>
        <taxon>Bacillati</taxon>
        <taxon>Actinomycetota</taxon>
        <taxon>Actinomycetes</taxon>
        <taxon>Kitasatosporales</taxon>
        <taxon>Streptomycetaceae</taxon>
        <taxon>Streptomyces</taxon>
    </lineage>
</organism>
<accession>A0A5P2D8L3</accession>
<evidence type="ECO:0000313" key="2">
    <source>
        <dbReference type="EMBL" id="QES49621.1"/>
    </source>
</evidence>
<dbReference type="InterPro" id="IPR052349">
    <property type="entry name" value="Metallo-hydrolase_Enzymes"/>
</dbReference>
<gene>
    <name evidence="2" type="ORF">DEJ50_19215</name>
</gene>
<protein>
    <submittedName>
        <fullName evidence="2">Hydrolase</fullName>
    </submittedName>
</protein>
<dbReference type="AlphaFoldDB" id="A0A5P2D8L3"/>
<dbReference type="InterPro" id="IPR013108">
    <property type="entry name" value="Amidohydro_3"/>
</dbReference>
<sequence>MPDSHAHGHGAAHGSAAEATTLLLAGARLTDGRTVDVRLSAGRIQAVGTAGSLPGPGPSRVDLSGYLLLPAPAEPHAHGDTALTAGTEGPVPYTADEVQRRSTEAALLQLGHGATAVRSHVRIDDVHGLAPMEAVLQARRSLRGLTDLTAVAVPRLLTGTAGANGLAMLRDAVKMGAAVVGGCPDLDPDPTGFIEAVLELAAEHGCPVDLHTDGDDPARLARLAAMAAGLRPGVTIGPCGGLSRLPLDVATRTAERLAAAGVRVTCLPQGDCAALERRSLRTAPVRLLRAAGVRVAAGSGALRDAGNPVGRGDPLEAAYLLASQGGLRPAEAYDTVSAAARSAMALPEIRVEAGFPAELLAVRGDGIAGVLSLAYSRIVIHRGRVVARTSAVREYCDSAVAVALDLPRQGRMEPGP</sequence>